<protein>
    <submittedName>
        <fullName evidence="1">Uncharacterized protein</fullName>
    </submittedName>
</protein>
<organism evidence="1 2">
    <name type="scientific">Clohesyomyces aquaticus</name>
    <dbReference type="NCBI Taxonomy" id="1231657"/>
    <lineage>
        <taxon>Eukaryota</taxon>
        <taxon>Fungi</taxon>
        <taxon>Dikarya</taxon>
        <taxon>Ascomycota</taxon>
        <taxon>Pezizomycotina</taxon>
        <taxon>Dothideomycetes</taxon>
        <taxon>Pleosporomycetidae</taxon>
        <taxon>Pleosporales</taxon>
        <taxon>Lindgomycetaceae</taxon>
        <taxon>Clohesyomyces</taxon>
    </lineage>
</organism>
<comment type="caution">
    <text evidence="1">The sequence shown here is derived from an EMBL/GenBank/DDBJ whole genome shotgun (WGS) entry which is preliminary data.</text>
</comment>
<dbReference type="EMBL" id="MCFA01000209">
    <property type="protein sequence ID" value="ORX98746.1"/>
    <property type="molecule type" value="Genomic_DNA"/>
</dbReference>
<reference evidence="1 2" key="1">
    <citation type="submission" date="2016-07" db="EMBL/GenBank/DDBJ databases">
        <title>Pervasive Adenine N6-methylation of Active Genes in Fungi.</title>
        <authorList>
            <consortium name="DOE Joint Genome Institute"/>
            <person name="Mondo S.J."/>
            <person name="Dannebaum R.O."/>
            <person name="Kuo R.C."/>
            <person name="Labutti K."/>
            <person name="Haridas S."/>
            <person name="Kuo A."/>
            <person name="Salamov A."/>
            <person name="Ahrendt S.R."/>
            <person name="Lipzen A."/>
            <person name="Sullivan W."/>
            <person name="Andreopoulos W.B."/>
            <person name="Clum A."/>
            <person name="Lindquist E."/>
            <person name="Daum C."/>
            <person name="Ramamoorthy G.K."/>
            <person name="Gryganskyi A."/>
            <person name="Culley D."/>
            <person name="Magnuson J.K."/>
            <person name="James T.Y."/>
            <person name="O'Malley M.A."/>
            <person name="Stajich J.E."/>
            <person name="Spatafora J.W."/>
            <person name="Visel A."/>
            <person name="Grigoriev I.V."/>
        </authorList>
    </citation>
    <scope>NUCLEOTIDE SEQUENCE [LARGE SCALE GENOMIC DNA]</scope>
    <source>
        <strain evidence="1 2">CBS 115471</strain>
    </source>
</reference>
<gene>
    <name evidence="1" type="ORF">BCR34DRAFT_606813</name>
</gene>
<sequence>MEESKANIAHDLAQGMEPSYIDSNKLEVNITRPNGNKTDRTWRKFFQGEWRTIPSSSPVVDTSILRTNRLIYTESLQVLYTSKIFAITLAGLPFTKSEISFHLPGDVNPSRIPNFRVEIQIPDPEHTPEPTIDSNDWSLTPLMTGLQNL</sequence>
<keyword evidence="2" id="KW-1185">Reference proteome</keyword>
<dbReference type="Proteomes" id="UP000193144">
    <property type="component" value="Unassembled WGS sequence"/>
</dbReference>
<accession>A0A1Y1YLV7</accession>
<dbReference type="AlphaFoldDB" id="A0A1Y1YLV7"/>
<name>A0A1Y1YLV7_9PLEO</name>
<evidence type="ECO:0000313" key="1">
    <source>
        <dbReference type="EMBL" id="ORX98746.1"/>
    </source>
</evidence>
<evidence type="ECO:0000313" key="2">
    <source>
        <dbReference type="Proteomes" id="UP000193144"/>
    </source>
</evidence>
<proteinExistence type="predicted"/>